<keyword evidence="2 6" id="KW-0812">Transmembrane</keyword>
<feature type="transmembrane region" description="Helical" evidence="6">
    <location>
        <begin position="494"/>
        <end position="513"/>
    </location>
</feature>
<comment type="caution">
    <text evidence="8">The sequence shown here is derived from an EMBL/GenBank/DDBJ whole genome shotgun (WGS) entry which is preliminary data.</text>
</comment>
<dbReference type="GO" id="GO:0016020">
    <property type="term" value="C:membrane"/>
    <property type="evidence" value="ECO:0007669"/>
    <property type="project" value="UniProtKB-SubCell"/>
</dbReference>
<feature type="transmembrane region" description="Helical" evidence="6">
    <location>
        <begin position="175"/>
        <end position="196"/>
    </location>
</feature>
<feature type="transmembrane region" description="Helical" evidence="6">
    <location>
        <begin position="54"/>
        <end position="78"/>
    </location>
</feature>
<dbReference type="InterPro" id="IPR003663">
    <property type="entry name" value="Sugar/inositol_transpt"/>
</dbReference>
<evidence type="ECO:0000256" key="5">
    <source>
        <dbReference type="ARBA" id="ARBA00023180"/>
    </source>
</evidence>
<feature type="transmembrane region" description="Helical" evidence="6">
    <location>
        <begin position="208"/>
        <end position="225"/>
    </location>
</feature>
<evidence type="ECO:0000313" key="8">
    <source>
        <dbReference type="EMBL" id="KAK9753919.1"/>
    </source>
</evidence>
<keyword evidence="8" id="KW-0813">Transport</keyword>
<comment type="subcellular location">
    <subcellularLocation>
        <location evidence="1">Membrane</location>
        <topology evidence="1">Multi-pass membrane protein</topology>
    </subcellularLocation>
</comment>
<evidence type="ECO:0000256" key="1">
    <source>
        <dbReference type="ARBA" id="ARBA00004141"/>
    </source>
</evidence>
<evidence type="ECO:0000256" key="6">
    <source>
        <dbReference type="SAM" id="Phobius"/>
    </source>
</evidence>
<keyword evidence="8" id="KW-0762">Sugar transport</keyword>
<evidence type="ECO:0000313" key="9">
    <source>
        <dbReference type="Proteomes" id="UP001458880"/>
    </source>
</evidence>
<dbReference type="Gene3D" id="1.20.1250.20">
    <property type="entry name" value="MFS general substrate transporter like domains"/>
    <property type="match status" value="1"/>
</dbReference>
<protein>
    <submittedName>
        <fullName evidence="8">Sugar transporter</fullName>
    </submittedName>
</protein>
<name>A0AAW1N9H3_POPJA</name>
<dbReference type="Pfam" id="PF00083">
    <property type="entry name" value="Sugar_tr"/>
    <property type="match status" value="1"/>
</dbReference>
<keyword evidence="4 6" id="KW-0472">Membrane</keyword>
<feature type="transmembrane region" description="Helical" evidence="6">
    <location>
        <begin position="465"/>
        <end position="482"/>
    </location>
</feature>
<keyword evidence="5" id="KW-0325">Glycoprotein</keyword>
<dbReference type="PANTHER" id="PTHR48021">
    <property type="match status" value="1"/>
</dbReference>
<reference evidence="8 9" key="1">
    <citation type="journal article" date="2024" name="BMC Genomics">
        <title>De novo assembly and annotation of Popillia japonica's genome with initial clues to its potential as an invasive pest.</title>
        <authorList>
            <person name="Cucini C."/>
            <person name="Boschi S."/>
            <person name="Funari R."/>
            <person name="Cardaioli E."/>
            <person name="Iannotti N."/>
            <person name="Marturano G."/>
            <person name="Paoli F."/>
            <person name="Bruttini M."/>
            <person name="Carapelli A."/>
            <person name="Frati F."/>
            <person name="Nardi F."/>
        </authorList>
    </citation>
    <scope>NUCLEOTIDE SEQUENCE [LARGE SCALE GENOMIC DNA]</scope>
    <source>
        <strain evidence="8">DMR45628</strain>
    </source>
</reference>
<feature type="transmembrane region" description="Helical" evidence="6">
    <location>
        <begin position="117"/>
        <end position="137"/>
    </location>
</feature>
<dbReference type="SUPFAM" id="SSF103473">
    <property type="entry name" value="MFS general substrate transporter"/>
    <property type="match status" value="1"/>
</dbReference>
<dbReference type="AlphaFoldDB" id="A0AAW1N9H3"/>
<gene>
    <name evidence="8" type="ORF">QE152_g1588</name>
</gene>
<dbReference type="GO" id="GO:0022857">
    <property type="term" value="F:transmembrane transporter activity"/>
    <property type="evidence" value="ECO:0007669"/>
    <property type="project" value="InterPro"/>
</dbReference>
<organism evidence="8 9">
    <name type="scientific">Popillia japonica</name>
    <name type="common">Japanese beetle</name>
    <dbReference type="NCBI Taxonomy" id="7064"/>
    <lineage>
        <taxon>Eukaryota</taxon>
        <taxon>Metazoa</taxon>
        <taxon>Ecdysozoa</taxon>
        <taxon>Arthropoda</taxon>
        <taxon>Hexapoda</taxon>
        <taxon>Insecta</taxon>
        <taxon>Pterygota</taxon>
        <taxon>Neoptera</taxon>
        <taxon>Endopterygota</taxon>
        <taxon>Coleoptera</taxon>
        <taxon>Polyphaga</taxon>
        <taxon>Scarabaeiformia</taxon>
        <taxon>Scarabaeidae</taxon>
        <taxon>Rutelinae</taxon>
        <taxon>Popillia</taxon>
    </lineage>
</organism>
<dbReference type="Proteomes" id="UP001458880">
    <property type="component" value="Unassembled WGS sequence"/>
</dbReference>
<dbReference type="PROSITE" id="PS50850">
    <property type="entry name" value="MFS"/>
    <property type="match status" value="1"/>
</dbReference>
<dbReference type="InterPro" id="IPR005828">
    <property type="entry name" value="MFS_sugar_transport-like"/>
</dbReference>
<dbReference type="EMBL" id="JASPKY010000009">
    <property type="protein sequence ID" value="KAK9753919.1"/>
    <property type="molecule type" value="Genomic_DNA"/>
</dbReference>
<evidence type="ECO:0000256" key="3">
    <source>
        <dbReference type="ARBA" id="ARBA00022989"/>
    </source>
</evidence>
<feature type="transmembrane region" description="Helical" evidence="6">
    <location>
        <begin position="424"/>
        <end position="445"/>
    </location>
</feature>
<dbReference type="FunFam" id="1.20.1250.20:FF:000249">
    <property type="entry name" value="facilitated trehalose transporter Tret1"/>
    <property type="match status" value="1"/>
</dbReference>
<feature type="transmembrane region" description="Helical" evidence="6">
    <location>
        <begin position="393"/>
        <end position="412"/>
    </location>
</feature>
<evidence type="ECO:0000256" key="4">
    <source>
        <dbReference type="ARBA" id="ARBA00023136"/>
    </source>
</evidence>
<evidence type="ECO:0000256" key="2">
    <source>
        <dbReference type="ARBA" id="ARBA00022692"/>
    </source>
</evidence>
<keyword evidence="9" id="KW-1185">Reference proteome</keyword>
<accession>A0AAW1N9H3</accession>
<feature type="transmembrane region" description="Helical" evidence="6">
    <location>
        <begin position="231"/>
        <end position="249"/>
    </location>
</feature>
<feature type="transmembrane region" description="Helical" evidence="6">
    <location>
        <begin position="149"/>
        <end position="169"/>
    </location>
</feature>
<dbReference type="PANTHER" id="PTHR48021:SF24">
    <property type="entry name" value="MAJOR FACILITATOR SUPERFAMILY (MFS) PROFILE DOMAIN-CONTAINING PROTEIN"/>
    <property type="match status" value="1"/>
</dbReference>
<dbReference type="InterPro" id="IPR036259">
    <property type="entry name" value="MFS_trans_sf"/>
</dbReference>
<dbReference type="InterPro" id="IPR050549">
    <property type="entry name" value="MFS_Trehalose_Transporter"/>
</dbReference>
<keyword evidence="3 6" id="KW-1133">Transmembrane helix</keyword>
<dbReference type="PRINTS" id="PR00171">
    <property type="entry name" value="SUGRTRNSPORT"/>
</dbReference>
<feature type="transmembrane region" description="Helical" evidence="6">
    <location>
        <begin position="364"/>
        <end position="381"/>
    </location>
</feature>
<evidence type="ECO:0000259" key="7">
    <source>
        <dbReference type="PROSITE" id="PS50850"/>
    </source>
</evidence>
<feature type="domain" description="Major facilitator superfamily (MFS) profile" evidence="7">
    <location>
        <begin position="54"/>
        <end position="517"/>
    </location>
</feature>
<dbReference type="InterPro" id="IPR020846">
    <property type="entry name" value="MFS_dom"/>
</dbReference>
<proteinExistence type="predicted"/>
<sequence length="581" mass="64695">MDIGASAFNLCNVDSAHAIAKEKQQDAEFKQLITSCTSLSHYESKRFITLLPQIIATLIAGSFHIVVGITLAYSAVLIPQLRNTTILGSATSTDSSTSNVAINATNTNQSLYGQREAWVASTTIVVVPVASLICGVVMDSIGRLNTLKITAIPVTIGWILIATATNYPMILLGRILTGVAGAFGTSPAMVYLTEIARADMRGSLTSSGPAYASLGMVLAYLKGWFMDWRTIAWVCNIYAIIPCILMFFIPESPAWYISKGKIDQARNSLEWIHKYQPHPPNKTQSMAELHLAVLIRDHEKKQEELRNSKYTGLAMKLKEFTKPTAVKPLTILFFLFFIQQFSGIYITLFYAIDLLKQMGIDMNPYLVSIFMGIVRFCMSMVNTYMMKRFKRRPLVMCSCIGMAICMLVSGLFTKWTIEGTTSFTWIPVLCLILYVTTSMIGLLPLPWTMTAELFPLEIRGVAQSISYSIANTIMFLAVQSYPSLANLLGGVVHAQWFFAVICLIGVIYVFVLMPETHGKKLNDIVEYFVHNTFYVTARKAYKSKGARKSSDRKPIIKNTRVTKNDMEESADGQNNNLIENV</sequence>
<feature type="transmembrane region" description="Helical" evidence="6">
    <location>
        <begin position="329"/>
        <end position="352"/>
    </location>
</feature>